<name>A0A0T9MTR3_YERIN</name>
<proteinExistence type="predicted"/>
<evidence type="ECO:0000259" key="2">
    <source>
        <dbReference type="Pfam" id="PF01464"/>
    </source>
</evidence>
<dbReference type="CDD" id="cd13400">
    <property type="entry name" value="LT_IagB-like"/>
    <property type="match status" value="1"/>
</dbReference>
<evidence type="ECO:0000256" key="1">
    <source>
        <dbReference type="SAM" id="SignalP"/>
    </source>
</evidence>
<dbReference type="AlphaFoldDB" id="A0A0T9MTR3"/>
<dbReference type="OrthoDB" id="9808681at2"/>
<keyword evidence="1" id="KW-0732">Signal</keyword>
<dbReference type="InterPro" id="IPR008258">
    <property type="entry name" value="Transglycosylase_SLT_dom_1"/>
</dbReference>
<dbReference type="Proteomes" id="UP000038750">
    <property type="component" value="Unassembled WGS sequence"/>
</dbReference>
<feature type="chain" id="PRO_5006693528" evidence="1">
    <location>
        <begin position="23"/>
        <end position="156"/>
    </location>
</feature>
<dbReference type="SUPFAM" id="SSF53955">
    <property type="entry name" value="Lysozyme-like"/>
    <property type="match status" value="1"/>
</dbReference>
<dbReference type="EMBL" id="CPZJ01000019">
    <property type="protein sequence ID" value="CNG45565.1"/>
    <property type="molecule type" value="Genomic_DNA"/>
</dbReference>
<organism evidence="3 4">
    <name type="scientific">Yersinia intermedia</name>
    <dbReference type="NCBI Taxonomy" id="631"/>
    <lineage>
        <taxon>Bacteria</taxon>
        <taxon>Pseudomonadati</taxon>
        <taxon>Pseudomonadota</taxon>
        <taxon>Gammaproteobacteria</taxon>
        <taxon>Enterobacterales</taxon>
        <taxon>Yersiniaceae</taxon>
        <taxon>Yersinia</taxon>
    </lineage>
</organism>
<evidence type="ECO:0000313" key="3">
    <source>
        <dbReference type="EMBL" id="CNG45565.1"/>
    </source>
</evidence>
<dbReference type="RefSeq" id="WP_050074355.1">
    <property type="nucleotide sequence ID" value="NZ_CPZJ01000019.1"/>
</dbReference>
<reference evidence="3 4" key="1">
    <citation type="submission" date="2015-03" db="EMBL/GenBank/DDBJ databases">
        <authorList>
            <person name="Murphy D."/>
        </authorList>
    </citation>
    <scope>NUCLEOTIDE SEQUENCE [LARGE SCALE GENOMIC DNA]</scope>
    <source>
        <strain evidence="3 4">BR165/97</strain>
    </source>
</reference>
<evidence type="ECO:0000313" key="4">
    <source>
        <dbReference type="Proteomes" id="UP000038750"/>
    </source>
</evidence>
<sequence>MRLSLIALFGSVMLCLTTPVHAWCFDEAGARYHINAQLLRAIAVWESSLNPNAIGINRTAGKISSRDYGLMQINTQQLPRLKRLGIIKSEQDLLTNPCLNVQIGAWILAQHLQTCGSNWSCLGSYNAGFSPDREPRRMWYSKNIYKEYMRLGGGAS</sequence>
<accession>A0A0T9MTR3</accession>
<protein>
    <submittedName>
        <fullName evidence="3">Transglycosylase SLT domain-containing protein</fullName>
    </submittedName>
</protein>
<feature type="signal peptide" evidence="1">
    <location>
        <begin position="1"/>
        <end position="22"/>
    </location>
</feature>
<dbReference type="Gene3D" id="1.10.530.10">
    <property type="match status" value="1"/>
</dbReference>
<dbReference type="InterPro" id="IPR023346">
    <property type="entry name" value="Lysozyme-like_dom_sf"/>
</dbReference>
<gene>
    <name evidence="3" type="ORF">ERS008530_03793</name>
</gene>
<feature type="domain" description="Transglycosylase SLT" evidence="2">
    <location>
        <begin position="24"/>
        <end position="145"/>
    </location>
</feature>
<dbReference type="Pfam" id="PF01464">
    <property type="entry name" value="SLT"/>
    <property type="match status" value="1"/>
</dbReference>